<name>A0A316YE54_9BASI</name>
<dbReference type="OrthoDB" id="3364608at2759"/>
<feature type="region of interest" description="Disordered" evidence="1">
    <location>
        <begin position="1"/>
        <end position="24"/>
    </location>
</feature>
<dbReference type="InParanoid" id="A0A316YE54"/>
<protein>
    <submittedName>
        <fullName evidence="2">Uncharacterized protein</fullName>
    </submittedName>
</protein>
<dbReference type="EMBL" id="KZ819640">
    <property type="protein sequence ID" value="PWN87401.1"/>
    <property type="molecule type" value="Genomic_DNA"/>
</dbReference>
<feature type="compositionally biased region" description="Low complexity" evidence="1">
    <location>
        <begin position="293"/>
        <end position="306"/>
    </location>
</feature>
<proteinExistence type="predicted"/>
<dbReference type="Proteomes" id="UP000245768">
    <property type="component" value="Unassembled WGS sequence"/>
</dbReference>
<feature type="compositionally biased region" description="Basic and acidic residues" evidence="1">
    <location>
        <begin position="84"/>
        <end position="93"/>
    </location>
</feature>
<dbReference type="GeneID" id="37044635"/>
<evidence type="ECO:0000313" key="2">
    <source>
        <dbReference type="EMBL" id="PWN87401.1"/>
    </source>
</evidence>
<sequence length="525" mass="57446">MERYGYPSPPGSGRANEEEKAMPRACPDVSADLYTVEAAHAFASLPVSHHDARGRGPLSASLSKVTSPEQQVGNDSLTPPATTNEKEREEHQHQHQQQDVLERYRQPSVDASRASLVRPGGITATEPSIAQRPTTPVKVKAAPARRYDHGIRLHAGHSLHKVVPVRDTPGNPFLEGGPADLGYTGRRVGSARSHPAMPRERGTMTYVFRGQRVTYADAFASDSDDSGGEDDNESEDGPVYSLDKLQPRLLFPGTKASVAAQAPQRPPFRGILKETARSSSQHSLGRLQQECLSSSSSASSSSSSSSTMKSKANLELLDRLDRAGWSDDDDDEEDINDDERDDQWHSERVQRMGRSRSHQGIVAANARTLAAMHEDEDYDAMDGDQPAGQNAPVPSVGDRKRKHVEVEEVQGQDVKRAKTLVAPGFAGGQDSDHGQGLSCRQQAPVHEDDDDNPFIDHARGAASSEEEDENRQEGETNCSFTTRLASTQSRFAPYQPRQPRLGAPRGHAHGWAHSMHVPSHLRRMR</sequence>
<organism evidence="2 3">
    <name type="scientific">Acaromyces ingoldii</name>
    <dbReference type="NCBI Taxonomy" id="215250"/>
    <lineage>
        <taxon>Eukaryota</taxon>
        <taxon>Fungi</taxon>
        <taxon>Dikarya</taxon>
        <taxon>Basidiomycota</taxon>
        <taxon>Ustilaginomycotina</taxon>
        <taxon>Exobasidiomycetes</taxon>
        <taxon>Exobasidiales</taxon>
        <taxon>Cryptobasidiaceae</taxon>
        <taxon>Acaromyces</taxon>
    </lineage>
</organism>
<dbReference type="RefSeq" id="XP_025374599.1">
    <property type="nucleotide sequence ID" value="XM_025522719.1"/>
</dbReference>
<feature type="region of interest" description="Disordered" evidence="1">
    <location>
        <begin position="219"/>
        <end position="246"/>
    </location>
</feature>
<gene>
    <name evidence="2" type="ORF">FA10DRAFT_269353</name>
</gene>
<keyword evidence="3" id="KW-1185">Reference proteome</keyword>
<feature type="region of interest" description="Disordered" evidence="1">
    <location>
        <begin position="373"/>
        <end position="403"/>
    </location>
</feature>
<feature type="compositionally biased region" description="Basic and acidic residues" evidence="1">
    <location>
        <begin position="316"/>
        <end position="325"/>
    </location>
</feature>
<feature type="compositionally biased region" description="Acidic residues" evidence="1">
    <location>
        <begin position="222"/>
        <end position="236"/>
    </location>
</feature>
<feature type="compositionally biased region" description="Polar residues" evidence="1">
    <location>
        <begin position="60"/>
        <end position="83"/>
    </location>
</feature>
<feature type="compositionally biased region" description="Polar residues" evidence="1">
    <location>
        <begin position="475"/>
        <end position="490"/>
    </location>
</feature>
<reference evidence="2 3" key="1">
    <citation type="journal article" date="2018" name="Mol. Biol. Evol.">
        <title>Broad Genomic Sampling Reveals a Smut Pathogenic Ancestry of the Fungal Clade Ustilaginomycotina.</title>
        <authorList>
            <person name="Kijpornyongpan T."/>
            <person name="Mondo S.J."/>
            <person name="Barry K."/>
            <person name="Sandor L."/>
            <person name="Lee J."/>
            <person name="Lipzen A."/>
            <person name="Pangilinan J."/>
            <person name="LaButti K."/>
            <person name="Hainaut M."/>
            <person name="Henrissat B."/>
            <person name="Grigoriev I.V."/>
            <person name="Spatafora J.W."/>
            <person name="Aime M.C."/>
        </authorList>
    </citation>
    <scope>NUCLEOTIDE SEQUENCE [LARGE SCALE GENOMIC DNA]</scope>
    <source>
        <strain evidence="2 3">MCA 4198</strain>
    </source>
</reference>
<feature type="region of interest" description="Disordered" evidence="1">
    <location>
        <begin position="423"/>
        <end position="511"/>
    </location>
</feature>
<feature type="region of interest" description="Disordered" evidence="1">
    <location>
        <begin position="275"/>
        <end position="361"/>
    </location>
</feature>
<evidence type="ECO:0000256" key="1">
    <source>
        <dbReference type="SAM" id="MobiDB-lite"/>
    </source>
</evidence>
<feature type="compositionally biased region" description="Acidic residues" evidence="1">
    <location>
        <begin position="326"/>
        <end position="341"/>
    </location>
</feature>
<evidence type="ECO:0000313" key="3">
    <source>
        <dbReference type="Proteomes" id="UP000245768"/>
    </source>
</evidence>
<feature type="region of interest" description="Disordered" evidence="1">
    <location>
        <begin position="45"/>
        <end position="100"/>
    </location>
</feature>
<accession>A0A316YE54</accession>
<dbReference type="AlphaFoldDB" id="A0A316YE54"/>